<evidence type="ECO:0000256" key="5">
    <source>
        <dbReference type="ARBA" id="ARBA00023180"/>
    </source>
</evidence>
<dbReference type="GO" id="GO:0006508">
    <property type="term" value="P:proteolysis"/>
    <property type="evidence" value="ECO:0007669"/>
    <property type="project" value="UniProtKB-KW"/>
</dbReference>
<keyword evidence="4" id="KW-0378">Hydrolase</keyword>
<dbReference type="PANTHER" id="PTHR11010:SF117">
    <property type="entry name" value="SERINE PROTEASE 16"/>
    <property type="match status" value="1"/>
</dbReference>
<dbReference type="Proteomes" id="UP000799439">
    <property type="component" value="Unassembled WGS sequence"/>
</dbReference>
<dbReference type="SUPFAM" id="SSF53474">
    <property type="entry name" value="alpha/beta-Hydrolases"/>
    <property type="match status" value="1"/>
</dbReference>
<proteinExistence type="inferred from homology"/>
<evidence type="ECO:0000256" key="1">
    <source>
        <dbReference type="ARBA" id="ARBA00011079"/>
    </source>
</evidence>
<organism evidence="7 8">
    <name type="scientific">Myriangium duriaei CBS 260.36</name>
    <dbReference type="NCBI Taxonomy" id="1168546"/>
    <lineage>
        <taxon>Eukaryota</taxon>
        <taxon>Fungi</taxon>
        <taxon>Dikarya</taxon>
        <taxon>Ascomycota</taxon>
        <taxon>Pezizomycotina</taxon>
        <taxon>Dothideomycetes</taxon>
        <taxon>Dothideomycetidae</taxon>
        <taxon>Myriangiales</taxon>
        <taxon>Myriangiaceae</taxon>
        <taxon>Myriangium</taxon>
    </lineage>
</organism>
<evidence type="ECO:0000256" key="6">
    <source>
        <dbReference type="SAM" id="SignalP"/>
    </source>
</evidence>
<accession>A0A9P4MJN3</accession>
<evidence type="ECO:0000313" key="8">
    <source>
        <dbReference type="Proteomes" id="UP000799439"/>
    </source>
</evidence>
<dbReference type="InterPro" id="IPR008758">
    <property type="entry name" value="Peptidase_S28"/>
</dbReference>
<protein>
    <submittedName>
        <fullName evidence="7">Uncharacterized protein</fullName>
    </submittedName>
</protein>
<dbReference type="PANTHER" id="PTHR11010">
    <property type="entry name" value="PROTEASE S28 PRO-X CARBOXYPEPTIDASE-RELATED"/>
    <property type="match status" value="1"/>
</dbReference>
<evidence type="ECO:0000256" key="4">
    <source>
        <dbReference type="ARBA" id="ARBA00022801"/>
    </source>
</evidence>
<dbReference type="GO" id="GO:0070008">
    <property type="term" value="F:serine-type exopeptidase activity"/>
    <property type="evidence" value="ECO:0007669"/>
    <property type="project" value="InterPro"/>
</dbReference>
<keyword evidence="5" id="KW-0325">Glycoprotein</keyword>
<dbReference type="AlphaFoldDB" id="A0A9P4MJN3"/>
<feature type="signal peptide" evidence="6">
    <location>
        <begin position="1"/>
        <end position="20"/>
    </location>
</feature>
<keyword evidence="2" id="KW-0645">Protease</keyword>
<name>A0A9P4MJN3_9PEZI</name>
<dbReference type="InterPro" id="IPR029058">
    <property type="entry name" value="AB_hydrolase_fold"/>
</dbReference>
<dbReference type="GO" id="GO:0008239">
    <property type="term" value="F:dipeptidyl-peptidase activity"/>
    <property type="evidence" value="ECO:0007669"/>
    <property type="project" value="TreeGrafter"/>
</dbReference>
<dbReference type="OrthoDB" id="1735038at2759"/>
<comment type="similarity">
    <text evidence="1">Belongs to the peptidase S28 family.</text>
</comment>
<evidence type="ECO:0000256" key="3">
    <source>
        <dbReference type="ARBA" id="ARBA00022729"/>
    </source>
</evidence>
<reference evidence="7" key="1">
    <citation type="journal article" date="2020" name="Stud. Mycol.">
        <title>101 Dothideomycetes genomes: a test case for predicting lifestyles and emergence of pathogens.</title>
        <authorList>
            <person name="Haridas S."/>
            <person name="Albert R."/>
            <person name="Binder M."/>
            <person name="Bloem J."/>
            <person name="Labutti K."/>
            <person name="Salamov A."/>
            <person name="Andreopoulos B."/>
            <person name="Baker S."/>
            <person name="Barry K."/>
            <person name="Bills G."/>
            <person name="Bluhm B."/>
            <person name="Cannon C."/>
            <person name="Castanera R."/>
            <person name="Culley D."/>
            <person name="Daum C."/>
            <person name="Ezra D."/>
            <person name="Gonzalez J."/>
            <person name="Henrissat B."/>
            <person name="Kuo A."/>
            <person name="Liang C."/>
            <person name="Lipzen A."/>
            <person name="Lutzoni F."/>
            <person name="Magnuson J."/>
            <person name="Mondo S."/>
            <person name="Nolan M."/>
            <person name="Ohm R."/>
            <person name="Pangilinan J."/>
            <person name="Park H.-J."/>
            <person name="Ramirez L."/>
            <person name="Alfaro M."/>
            <person name="Sun H."/>
            <person name="Tritt A."/>
            <person name="Yoshinaga Y."/>
            <person name="Zwiers L.-H."/>
            <person name="Turgeon B."/>
            <person name="Goodwin S."/>
            <person name="Spatafora J."/>
            <person name="Crous P."/>
            <person name="Grigoriev I."/>
        </authorList>
    </citation>
    <scope>NUCLEOTIDE SEQUENCE</scope>
    <source>
        <strain evidence="7">CBS 260.36</strain>
    </source>
</reference>
<keyword evidence="8" id="KW-1185">Reference proteome</keyword>
<feature type="chain" id="PRO_5040344145" evidence="6">
    <location>
        <begin position="21"/>
        <end position="523"/>
    </location>
</feature>
<dbReference type="Pfam" id="PF05577">
    <property type="entry name" value="Peptidase_S28"/>
    <property type="match status" value="2"/>
</dbReference>
<gene>
    <name evidence="7" type="ORF">K461DRAFT_281239</name>
</gene>
<keyword evidence="3 6" id="KW-0732">Signal</keyword>
<sequence length="523" mass="59118">MRLSTWLPALLYTWIGLTSSLPTTQIPLLSSQPPRSPSDPYHIPIPIDHFSSLSNHTYLNRYWLNTTFYRPGGPIFLYDAGERGVPSRGPHPVFPPTHPVLLLAKRFSGLALLWEHRFYGLSLPVPLFINATPAELQNAYAYLATEQALEDTVYLARHFQPEGLERYWEGLKPESTPWIWVGGSYPGARGAMVRARNPDVFRAAWASSASVEVHVAFPEYHLQIAKELPAHCRQTIQGVVRYADGVMQHGTILAKVQLRWEIARRFRGQSAWNRAAFVAFGTWFHVGRHLQNVVASDWQWKGWEGRMGVTCAALEDVRLDDVDTALGKVLDAIEANNADYEDNIGKAFYPLDGQTWQYQVCTEYPFFRTAANDEDNVLSEVVTAENIWANGCKLQFPWLKFPPDTSAQMRYTNWNHNVSNVMWTTGFKDPWHGLSMVPKKSLVPGAPTNRTTTKKVPACNVPMEGDKVFGLTFEEGRHCDDLYPGGKETALAVNTFSRALDEWLPCFRAQRTPSHDLEQSAVL</sequence>
<evidence type="ECO:0000313" key="7">
    <source>
        <dbReference type="EMBL" id="KAF2149981.1"/>
    </source>
</evidence>
<evidence type="ECO:0000256" key="2">
    <source>
        <dbReference type="ARBA" id="ARBA00022670"/>
    </source>
</evidence>
<comment type="caution">
    <text evidence="7">The sequence shown here is derived from an EMBL/GenBank/DDBJ whole genome shotgun (WGS) entry which is preliminary data.</text>
</comment>
<dbReference type="Gene3D" id="3.40.50.1820">
    <property type="entry name" value="alpha/beta hydrolase"/>
    <property type="match status" value="2"/>
</dbReference>
<dbReference type="EMBL" id="ML996090">
    <property type="protein sequence ID" value="KAF2149981.1"/>
    <property type="molecule type" value="Genomic_DNA"/>
</dbReference>